<evidence type="ECO:0000256" key="4">
    <source>
        <dbReference type="ARBA" id="ARBA00022723"/>
    </source>
</evidence>
<feature type="binding site" evidence="7">
    <location>
        <position position="315"/>
    </location>
    <ligand>
        <name>UDP-N-acetyl-alpha-D-glucosamine</name>
        <dbReference type="ChEBI" id="CHEBI:57705"/>
    </ligand>
</feature>
<comment type="function">
    <text evidence="7">Catalyzes the transfer of a N-acetyl-glucosamine moiety to 1D-myo-inositol 3-phosphate to produce 1D-myo-inositol 2-acetamido-2-deoxy-glucopyranoside 3-phosphate in the mycothiol biosynthesis pathway.</text>
</comment>
<evidence type="ECO:0000256" key="2">
    <source>
        <dbReference type="ARBA" id="ARBA00022676"/>
    </source>
</evidence>
<feature type="binding site" evidence="7">
    <location>
        <position position="254"/>
    </location>
    <ligand>
        <name>UDP-N-acetyl-alpha-D-glucosamine</name>
        <dbReference type="ChEBI" id="CHEBI:57705"/>
    </ligand>
</feature>
<feature type="binding site" evidence="7">
    <location>
        <position position="155"/>
    </location>
    <ligand>
        <name>1D-myo-inositol 3-phosphate</name>
        <dbReference type="ChEBI" id="CHEBI:58401"/>
    </ligand>
</feature>
<proteinExistence type="inferred from homology"/>
<feature type="binding site" evidence="7">
    <location>
        <position position="43"/>
    </location>
    <ligand>
        <name>UDP-N-acetyl-alpha-D-glucosamine</name>
        <dbReference type="ChEBI" id="CHEBI:57705"/>
    </ligand>
</feature>
<keyword evidence="2 7" id="KW-0328">Glycosyltransferase</keyword>
<comment type="catalytic activity">
    <reaction evidence="6 7">
        <text>1D-myo-inositol 3-phosphate + UDP-N-acetyl-alpha-D-glucosamine = 1D-myo-inositol 2-acetamido-2-deoxy-alpha-D-glucopyranoside 3-phosphate + UDP + H(+)</text>
        <dbReference type="Rhea" id="RHEA:26188"/>
        <dbReference type="ChEBI" id="CHEBI:15378"/>
        <dbReference type="ChEBI" id="CHEBI:57705"/>
        <dbReference type="ChEBI" id="CHEBI:58223"/>
        <dbReference type="ChEBI" id="CHEBI:58401"/>
        <dbReference type="ChEBI" id="CHEBI:58892"/>
        <dbReference type="EC" id="2.4.1.250"/>
    </reaction>
</comment>
<feature type="binding site" evidence="7">
    <location>
        <position position="175"/>
    </location>
    <ligand>
        <name>1D-myo-inositol 3-phosphate</name>
        <dbReference type="ChEBI" id="CHEBI:58401"/>
    </ligand>
</feature>
<dbReference type="InterPro" id="IPR001296">
    <property type="entry name" value="Glyco_trans_1"/>
</dbReference>
<comment type="subunit">
    <text evidence="7">Homodimer.</text>
</comment>
<gene>
    <name evidence="7" type="primary">mshA</name>
    <name evidence="10" type="ORF">FB467_0925</name>
</gene>
<comment type="similarity">
    <text evidence="1 7">Belongs to the glycosyltransferase group 1 family. MshA subfamily.</text>
</comment>
<comment type="caution">
    <text evidence="10">The sequence shown here is derived from an EMBL/GenBank/DDBJ whole genome shotgun (WGS) entry which is preliminary data.</text>
</comment>
<comment type="caution">
    <text evidence="7">Lacks conserved residue(s) required for the propagation of feature annotation.</text>
</comment>
<feature type="binding site" evidence="7">
    <location>
        <position position="325"/>
    </location>
    <ligand>
        <name>Mg(2+)</name>
        <dbReference type="ChEBI" id="CHEBI:18420"/>
    </ligand>
</feature>
<feature type="domain" description="Glycosyl transferase family 1" evidence="8">
    <location>
        <begin position="228"/>
        <end position="401"/>
    </location>
</feature>
<sequence>MRTQHAPDAVRGAQTGRGPLRRVAMISVHTSPLERPGTGDAGGLNVYVVETARRLAARGTEVEIFTRATDGALPETVRMDDRVLVHHVPAGPFEGLGKDDLPGQLCAFAAGMMRTAAARPEGWYDLVHSHYWLSGQVGWLCADRWNTPLVHTMHTMARVKNAGLAEGDSPEPMGREIGEAQVVQAASVLVANTDQEARQLVDLYDADPAKVRVVQPGVDLHTFAPGDQAAARRRVGLPEDALVVQFVGRIQPLKAPDVLLRAAAELVRASPDLTERLVVPVLGGPSGSGLAHPESLQQLADELGMTERVRFVPPVSRAELADWYRAADLVAVPSHNESFGLVAVESLASGTPVVAARVGGLPVAVGDGGVLVDGHDPVRWAAELGRLLADPGLRQQLSARAVVHAKSFSWEHTVDQLEEVYARACRGGEPSSIDGASALQGIPAAVVP</sequence>
<feature type="binding site" evidence="7">
    <location>
        <position position="327"/>
    </location>
    <ligand>
        <name>Mg(2+)</name>
        <dbReference type="ChEBI" id="CHEBI:18420"/>
    </ligand>
</feature>
<feature type="domain" description="Glycosyltransferase subfamily 4-like N-terminal" evidence="9">
    <location>
        <begin position="42"/>
        <end position="217"/>
    </location>
</feature>
<dbReference type="HAMAP" id="MF_01695">
    <property type="entry name" value="MshA"/>
    <property type="match status" value="1"/>
</dbReference>
<dbReference type="PANTHER" id="PTHR12526">
    <property type="entry name" value="GLYCOSYLTRANSFERASE"/>
    <property type="match status" value="1"/>
</dbReference>
<dbReference type="EC" id="2.4.1.250" evidence="7"/>
<dbReference type="GO" id="GO:0102710">
    <property type="term" value="F:D-inositol-3-phosphate glycosyltransferase activity"/>
    <property type="evidence" value="ECO:0007669"/>
    <property type="project" value="UniProtKB-EC"/>
</dbReference>
<organism evidence="10 11">
    <name type="scientific">Ornithinicoccus hortensis</name>
    <dbReference type="NCBI Taxonomy" id="82346"/>
    <lineage>
        <taxon>Bacteria</taxon>
        <taxon>Bacillati</taxon>
        <taxon>Actinomycetota</taxon>
        <taxon>Actinomycetes</taxon>
        <taxon>Micrococcales</taxon>
        <taxon>Intrasporangiaceae</taxon>
        <taxon>Ornithinicoccus</taxon>
    </lineage>
</organism>
<evidence type="ECO:0000256" key="7">
    <source>
        <dbReference type="HAMAP-Rule" id="MF_01695"/>
    </source>
</evidence>
<feature type="binding site" evidence="7">
    <location>
        <position position="345"/>
    </location>
    <ligand>
        <name>UDP-N-acetyl-alpha-D-glucosamine</name>
        <dbReference type="ChEBI" id="CHEBI:57705"/>
    </ligand>
</feature>
<keyword evidence="5 7" id="KW-0460">Magnesium</keyword>
<evidence type="ECO:0000313" key="10">
    <source>
        <dbReference type="EMBL" id="TQL49832.1"/>
    </source>
</evidence>
<keyword evidence="3 7" id="KW-0808">Transferase</keyword>
<reference evidence="10 11" key="1">
    <citation type="submission" date="2019-06" db="EMBL/GenBank/DDBJ databases">
        <title>Sequencing the genomes of 1000 actinobacteria strains.</title>
        <authorList>
            <person name="Klenk H.-P."/>
        </authorList>
    </citation>
    <scope>NUCLEOTIDE SEQUENCE [LARGE SCALE GENOMIC DNA]</scope>
    <source>
        <strain evidence="10 11">DSM 12335</strain>
    </source>
</reference>
<feature type="binding site" evidence="7">
    <location>
        <position position="324"/>
    </location>
    <ligand>
        <name>Mg(2+)</name>
        <dbReference type="ChEBI" id="CHEBI:18420"/>
    </ligand>
</feature>
<feature type="binding site" evidence="7">
    <location>
        <position position="337"/>
    </location>
    <ligand>
        <name>UDP-N-acetyl-alpha-D-glucosamine</name>
        <dbReference type="ChEBI" id="CHEBI:57705"/>
    </ligand>
</feature>
<dbReference type="GO" id="GO:0010125">
    <property type="term" value="P:mycothiol biosynthetic process"/>
    <property type="evidence" value="ECO:0007669"/>
    <property type="project" value="UniProtKB-UniRule"/>
</dbReference>
<protein>
    <recommendedName>
        <fullName evidence="7">D-inositol-3-phosphate glycosyltransferase</fullName>
        <ecNumber evidence="7">2.4.1.250</ecNumber>
    </recommendedName>
    <alternativeName>
        <fullName evidence="7">N-acetylglucosamine-inositol-phosphate N-acetylglucosaminyltransferase</fullName>
        <shortName evidence="7">GlcNAc-Ins-P N-acetylglucosaminyltransferase</shortName>
    </alternativeName>
</protein>
<dbReference type="Pfam" id="PF00534">
    <property type="entry name" value="Glycos_transf_1"/>
    <property type="match status" value="1"/>
</dbReference>
<feature type="binding site" evidence="7">
    <location>
        <position position="351"/>
    </location>
    <ligand>
        <name>Mg(2+)</name>
        <dbReference type="ChEBI" id="CHEBI:18420"/>
    </ligand>
</feature>
<evidence type="ECO:0000256" key="1">
    <source>
        <dbReference type="ARBA" id="ARBA00008449"/>
    </source>
</evidence>
<dbReference type="AlphaFoldDB" id="A0A542YNZ6"/>
<dbReference type="SUPFAM" id="SSF53756">
    <property type="entry name" value="UDP-Glycosyltransferase/glycogen phosphorylase"/>
    <property type="match status" value="1"/>
</dbReference>
<dbReference type="NCBIfam" id="TIGR03449">
    <property type="entry name" value="mycothiol_MshA"/>
    <property type="match status" value="1"/>
</dbReference>
<evidence type="ECO:0000259" key="8">
    <source>
        <dbReference type="Pfam" id="PF00534"/>
    </source>
</evidence>
<dbReference type="InterPro" id="IPR028098">
    <property type="entry name" value="Glyco_trans_4-like_N"/>
</dbReference>
<feature type="binding site" evidence="7">
    <location>
        <begin position="40"/>
        <end position="45"/>
    </location>
    <ligand>
        <name>1D-myo-inositol 3-phosphate</name>
        <dbReference type="ChEBI" id="CHEBI:58401"/>
    </ligand>
</feature>
<evidence type="ECO:0000313" key="11">
    <source>
        <dbReference type="Proteomes" id="UP000319516"/>
    </source>
</evidence>
<evidence type="ECO:0000259" key="9">
    <source>
        <dbReference type="Pfam" id="PF13579"/>
    </source>
</evidence>
<dbReference type="Gene3D" id="3.40.50.2000">
    <property type="entry name" value="Glycogen Phosphorylase B"/>
    <property type="match status" value="2"/>
</dbReference>
<dbReference type="Pfam" id="PF13579">
    <property type="entry name" value="Glyco_trans_4_4"/>
    <property type="match status" value="1"/>
</dbReference>
<dbReference type="GO" id="GO:0008375">
    <property type="term" value="F:acetylglucosaminyltransferase activity"/>
    <property type="evidence" value="ECO:0007669"/>
    <property type="project" value="UniProtKB-UniRule"/>
</dbReference>
<dbReference type="PANTHER" id="PTHR12526:SF510">
    <property type="entry name" value="D-INOSITOL 3-PHOSPHATE GLYCOSYLTRANSFERASE"/>
    <property type="match status" value="1"/>
</dbReference>
<dbReference type="InterPro" id="IPR017814">
    <property type="entry name" value="Mycothiol_biosynthesis_MshA"/>
</dbReference>
<dbReference type="GO" id="GO:0000287">
    <property type="term" value="F:magnesium ion binding"/>
    <property type="evidence" value="ECO:0007669"/>
    <property type="project" value="UniProtKB-UniRule"/>
</dbReference>
<dbReference type="CDD" id="cd03800">
    <property type="entry name" value="GT4_sucrose_synthase"/>
    <property type="match status" value="1"/>
</dbReference>
<feature type="binding site" evidence="7">
    <location>
        <position position="249"/>
    </location>
    <ligand>
        <name>UDP-N-acetyl-alpha-D-glucosamine</name>
        <dbReference type="ChEBI" id="CHEBI:57705"/>
    </ligand>
</feature>
<keyword evidence="4 7" id="KW-0479">Metal-binding</keyword>
<accession>A0A542YNZ6</accession>
<evidence type="ECO:0000256" key="3">
    <source>
        <dbReference type="ARBA" id="ARBA00022679"/>
    </source>
</evidence>
<dbReference type="EMBL" id="VFOP01000001">
    <property type="protein sequence ID" value="TQL49832.1"/>
    <property type="molecule type" value="Genomic_DNA"/>
</dbReference>
<evidence type="ECO:0000256" key="6">
    <source>
        <dbReference type="ARBA" id="ARBA00048131"/>
    </source>
</evidence>
<name>A0A542YNZ6_9MICO</name>
<feature type="binding site" evidence="7">
    <location>
        <position position="29"/>
    </location>
    <ligand>
        <name>1D-myo-inositol 3-phosphate</name>
        <dbReference type="ChEBI" id="CHEBI:58401"/>
    </ligand>
</feature>
<feature type="binding site" evidence="7">
    <location>
        <position position="98"/>
    </location>
    <ligand>
        <name>1D-myo-inositol 3-phosphate</name>
        <dbReference type="ChEBI" id="CHEBI:58401"/>
    </ligand>
</feature>
<dbReference type="Proteomes" id="UP000319516">
    <property type="component" value="Unassembled WGS sequence"/>
</dbReference>
<feature type="binding site" evidence="7">
    <location>
        <position position="131"/>
    </location>
    <ligand>
        <name>1D-myo-inositol 3-phosphate</name>
        <dbReference type="ChEBI" id="CHEBI:58401"/>
    </ligand>
</feature>
<evidence type="ECO:0000256" key="5">
    <source>
        <dbReference type="ARBA" id="ARBA00022842"/>
    </source>
</evidence>
<keyword evidence="11" id="KW-1185">Reference proteome</keyword>